<dbReference type="InterPro" id="IPR014729">
    <property type="entry name" value="Rossmann-like_a/b/a_fold"/>
</dbReference>
<keyword evidence="1" id="KW-1133">Transmembrane helix</keyword>
<dbReference type="PANTHER" id="PTHR30336:SF4">
    <property type="entry name" value="ENVELOPE BIOGENESIS FACTOR ELYC"/>
    <property type="match status" value="1"/>
</dbReference>
<keyword evidence="1" id="KW-0812">Transmembrane</keyword>
<feature type="domain" description="DUF218" evidence="2">
    <location>
        <begin position="95"/>
        <end position="222"/>
    </location>
</feature>
<reference evidence="4" key="1">
    <citation type="submission" date="2016-10" db="EMBL/GenBank/DDBJ databases">
        <authorList>
            <person name="Varghese N."/>
            <person name="Submissions S."/>
        </authorList>
    </citation>
    <scope>NUCLEOTIDE SEQUENCE [LARGE SCALE GENOMIC DNA]</scope>
    <source>
        <strain evidence="4">NLAE-zl-G277</strain>
    </source>
</reference>
<dbReference type="PANTHER" id="PTHR30336">
    <property type="entry name" value="INNER MEMBRANE PROTEIN, PROBABLE PERMEASE"/>
    <property type="match status" value="1"/>
</dbReference>
<feature type="transmembrane region" description="Helical" evidence="1">
    <location>
        <begin position="64"/>
        <end position="86"/>
    </location>
</feature>
<organism evidence="3 4">
    <name type="scientific">Enterocloster lavalensis</name>
    <dbReference type="NCBI Taxonomy" id="460384"/>
    <lineage>
        <taxon>Bacteria</taxon>
        <taxon>Bacillati</taxon>
        <taxon>Bacillota</taxon>
        <taxon>Clostridia</taxon>
        <taxon>Lachnospirales</taxon>
        <taxon>Lachnospiraceae</taxon>
        <taxon>Enterocloster</taxon>
    </lineage>
</organism>
<dbReference type="AlphaFoldDB" id="A0A1I0JLJ9"/>
<evidence type="ECO:0000259" key="2">
    <source>
        <dbReference type="Pfam" id="PF02698"/>
    </source>
</evidence>
<keyword evidence="1" id="KW-0472">Membrane</keyword>
<proteinExistence type="predicted"/>
<dbReference type="GeneID" id="93280745"/>
<accession>A0A1I0JLJ9</accession>
<protein>
    <submittedName>
        <fullName evidence="3">Uncharacterized SAM-binding protein YcdF, DUF218 family</fullName>
    </submittedName>
</protein>
<dbReference type="Pfam" id="PF02698">
    <property type="entry name" value="DUF218"/>
    <property type="match status" value="1"/>
</dbReference>
<dbReference type="Proteomes" id="UP000198508">
    <property type="component" value="Unassembled WGS sequence"/>
</dbReference>
<dbReference type="Gene3D" id="3.40.50.620">
    <property type="entry name" value="HUPs"/>
    <property type="match status" value="1"/>
</dbReference>
<evidence type="ECO:0000313" key="3">
    <source>
        <dbReference type="EMBL" id="SEU10411.1"/>
    </source>
</evidence>
<dbReference type="CDD" id="cd06259">
    <property type="entry name" value="YdcF-like"/>
    <property type="match status" value="1"/>
</dbReference>
<name>A0A1I0JLJ9_9FIRM</name>
<dbReference type="STRING" id="460384.SAMN05216313_13114"/>
<dbReference type="InterPro" id="IPR003848">
    <property type="entry name" value="DUF218"/>
</dbReference>
<sequence length="247" mass="26690">MKEKVFLAAGVLCLAYYGVCGIYGNFKISVLWIWLLTGLGFVAAGLGLYHGVWTAAPAAARAAIRVLAVLFLCVFLLVEAAVISGLSAKGEPDLDYLVVLGAAVKGTEPGEALRLRIQAAARYLEANPRTVAIVSGGRGTGEEITEAECMERELLRLGIPPERIVQENRSRSTAENIRFSYELMSGQTARVGVLSNNFHIFRAVAIARKQGNHPVCGIAAPYSGVLLPHYMVREFMTLVVDKLRGNL</sequence>
<dbReference type="GO" id="GO:0000270">
    <property type="term" value="P:peptidoglycan metabolic process"/>
    <property type="evidence" value="ECO:0007669"/>
    <property type="project" value="TreeGrafter"/>
</dbReference>
<evidence type="ECO:0000313" key="4">
    <source>
        <dbReference type="Proteomes" id="UP000198508"/>
    </source>
</evidence>
<keyword evidence="4" id="KW-1185">Reference proteome</keyword>
<dbReference type="GO" id="GO:0005886">
    <property type="term" value="C:plasma membrane"/>
    <property type="evidence" value="ECO:0007669"/>
    <property type="project" value="TreeGrafter"/>
</dbReference>
<gene>
    <name evidence="3" type="ORF">SAMN05216313_13114</name>
</gene>
<feature type="transmembrane region" description="Helical" evidence="1">
    <location>
        <begin position="31"/>
        <end position="52"/>
    </location>
</feature>
<dbReference type="InterPro" id="IPR051599">
    <property type="entry name" value="Cell_Envelope_Assoc"/>
</dbReference>
<dbReference type="GO" id="GO:0043164">
    <property type="term" value="P:Gram-negative-bacterium-type cell wall biogenesis"/>
    <property type="evidence" value="ECO:0007669"/>
    <property type="project" value="TreeGrafter"/>
</dbReference>
<dbReference type="EMBL" id="FOIM01000031">
    <property type="protein sequence ID" value="SEU10411.1"/>
    <property type="molecule type" value="Genomic_DNA"/>
</dbReference>
<evidence type="ECO:0000256" key="1">
    <source>
        <dbReference type="SAM" id="Phobius"/>
    </source>
</evidence>
<dbReference type="RefSeq" id="WP_092369234.1">
    <property type="nucleotide sequence ID" value="NZ_DAINWJ010000027.1"/>
</dbReference>